<proteinExistence type="predicted"/>
<accession>A0A1Y2GQX1</accession>
<protein>
    <submittedName>
        <fullName evidence="1">Uncharacterized protein</fullName>
    </submittedName>
</protein>
<evidence type="ECO:0000313" key="2">
    <source>
        <dbReference type="Proteomes" id="UP000193648"/>
    </source>
</evidence>
<dbReference type="InParanoid" id="A0A1Y2GQX1"/>
<dbReference type="Proteomes" id="UP000193648">
    <property type="component" value="Unassembled WGS sequence"/>
</dbReference>
<dbReference type="AlphaFoldDB" id="A0A1Y2GQX1"/>
<sequence>MRVSITGLVIDTFNSNSSVGINLVNHLNDISVIELLEFLSGAGEPWVAHPYIGRTNIGHSWQKVLDLMDEVEHMGILYFASWGPLVAEPSSPATLLLNICTWADKIEQLSVCANDTGSWKLFNVASNSLASALGLRSMANDFLQADLNPGPKLGIISQCLTQVAVDRPDSQEHSHWDYLYALSVRITS</sequence>
<comment type="caution">
    <text evidence="1">The sequence shown here is derived from an EMBL/GenBank/DDBJ whole genome shotgun (WGS) entry which is preliminary data.</text>
</comment>
<evidence type="ECO:0000313" key="1">
    <source>
        <dbReference type="EMBL" id="ORZ19296.1"/>
    </source>
</evidence>
<dbReference type="EMBL" id="MCFF01000014">
    <property type="protein sequence ID" value="ORZ19296.1"/>
    <property type="molecule type" value="Genomic_DNA"/>
</dbReference>
<keyword evidence="2" id="KW-1185">Reference proteome</keyword>
<gene>
    <name evidence="1" type="ORF">BCR41DRAFT_395429</name>
</gene>
<organism evidence="1 2">
    <name type="scientific">Lobosporangium transversale</name>
    <dbReference type="NCBI Taxonomy" id="64571"/>
    <lineage>
        <taxon>Eukaryota</taxon>
        <taxon>Fungi</taxon>
        <taxon>Fungi incertae sedis</taxon>
        <taxon>Mucoromycota</taxon>
        <taxon>Mortierellomycotina</taxon>
        <taxon>Mortierellomycetes</taxon>
        <taxon>Mortierellales</taxon>
        <taxon>Mortierellaceae</taxon>
        <taxon>Lobosporangium</taxon>
    </lineage>
</organism>
<dbReference type="RefSeq" id="XP_021882464.1">
    <property type="nucleotide sequence ID" value="XM_022028730.1"/>
</dbReference>
<dbReference type="GeneID" id="33570573"/>
<reference evidence="1 2" key="1">
    <citation type="submission" date="2016-07" db="EMBL/GenBank/DDBJ databases">
        <title>Pervasive Adenine N6-methylation of Active Genes in Fungi.</title>
        <authorList>
            <consortium name="DOE Joint Genome Institute"/>
            <person name="Mondo S.J."/>
            <person name="Dannebaum R.O."/>
            <person name="Kuo R.C."/>
            <person name="Labutti K."/>
            <person name="Haridas S."/>
            <person name="Kuo A."/>
            <person name="Salamov A."/>
            <person name="Ahrendt S.R."/>
            <person name="Lipzen A."/>
            <person name="Sullivan W."/>
            <person name="Andreopoulos W.B."/>
            <person name="Clum A."/>
            <person name="Lindquist E."/>
            <person name="Daum C."/>
            <person name="Ramamoorthy G.K."/>
            <person name="Gryganskyi A."/>
            <person name="Culley D."/>
            <person name="Magnuson J.K."/>
            <person name="James T.Y."/>
            <person name="O'Malley M.A."/>
            <person name="Stajich J.E."/>
            <person name="Spatafora J.W."/>
            <person name="Visel A."/>
            <person name="Grigoriev I.V."/>
        </authorList>
    </citation>
    <scope>NUCLEOTIDE SEQUENCE [LARGE SCALE GENOMIC DNA]</scope>
    <source>
        <strain evidence="1 2">NRRL 3116</strain>
    </source>
</reference>
<name>A0A1Y2GQX1_9FUNG</name>